<organism evidence="1 2">
    <name type="scientific">Xylanimonas allomyrinae</name>
    <dbReference type="NCBI Taxonomy" id="2509459"/>
    <lineage>
        <taxon>Bacteria</taxon>
        <taxon>Bacillati</taxon>
        <taxon>Actinomycetota</taxon>
        <taxon>Actinomycetes</taxon>
        <taxon>Micrococcales</taxon>
        <taxon>Promicromonosporaceae</taxon>
        <taxon>Xylanimonas</taxon>
    </lineage>
</organism>
<name>A0A4P6EPR9_9MICO</name>
<gene>
    <name evidence="1" type="ORF">ET495_15420</name>
</gene>
<protein>
    <submittedName>
        <fullName evidence="1">Uncharacterized protein</fullName>
    </submittedName>
</protein>
<reference evidence="1 2" key="1">
    <citation type="submission" date="2019-01" db="EMBL/GenBank/DDBJ databases">
        <title>Genome sequencing of strain 2JSPR-7.</title>
        <authorList>
            <person name="Heo J."/>
            <person name="Kim S.-J."/>
            <person name="Kim J.-S."/>
            <person name="Hong S.-B."/>
            <person name="Kwon S.-W."/>
        </authorList>
    </citation>
    <scope>NUCLEOTIDE SEQUENCE [LARGE SCALE GENOMIC DNA]</scope>
    <source>
        <strain evidence="1 2">2JSPR-7</strain>
    </source>
</reference>
<proteinExistence type="predicted"/>
<dbReference type="EMBL" id="CP035495">
    <property type="protein sequence ID" value="QAY64940.1"/>
    <property type="molecule type" value="Genomic_DNA"/>
</dbReference>
<accession>A0A4P6EPR9</accession>
<dbReference type="KEGG" id="xyl:ET495_15420"/>
<evidence type="ECO:0000313" key="2">
    <source>
        <dbReference type="Proteomes" id="UP000291758"/>
    </source>
</evidence>
<dbReference type="OrthoDB" id="5000691at2"/>
<sequence length="243" mass="26099">MPEESLPPAGHLAVEFCGEWFRPDPAGPPFEVGRDGDLEIDDNPYLHRRFLVFSHESGIWWMANVGTLLSATVSDAGGGVQSWVSPGNRIPVVFPTTSVVFTAGPTTYELTLVLEGGPYRAVRAEVADGGATTIGVIPFTTSQRQLIVALAEPLLRRDGSSLARIPASSAAAERLGWTTTRFNRKLDNVCDKLDRIGVQGLRGGPGAQATNRRARLVEYAVASRLVTSEDLALLDVRSEEGDG</sequence>
<keyword evidence="2" id="KW-1185">Reference proteome</keyword>
<dbReference type="AlphaFoldDB" id="A0A4P6EPR9"/>
<evidence type="ECO:0000313" key="1">
    <source>
        <dbReference type="EMBL" id="QAY64940.1"/>
    </source>
</evidence>
<dbReference type="RefSeq" id="WP_129206076.1">
    <property type="nucleotide sequence ID" value="NZ_CP035495.1"/>
</dbReference>
<dbReference type="Proteomes" id="UP000291758">
    <property type="component" value="Chromosome"/>
</dbReference>